<sequence length="111" mass="12709">MAASYSILNKLFCTQKTYVFYARSLIIATKKACVKGFFYFFSCKSLSLKAVFPLYKIKTEKKPPRELHTENSHEFPLPFTGQPLYFSVFSLLPIICSDNPLLCNLLTDSSF</sequence>
<proteinExistence type="predicted"/>
<dbReference type="AlphaFoldDB" id="A0A2Z4U7U6"/>
<dbReference type="KEGG" id="blau:DQQ01_01605"/>
<accession>A0A2Z4U7U6</accession>
<dbReference type="Proteomes" id="UP000250003">
    <property type="component" value="Chromosome"/>
</dbReference>
<keyword evidence="2" id="KW-1185">Reference proteome</keyword>
<protein>
    <submittedName>
        <fullName evidence="1">Uncharacterized protein</fullName>
    </submittedName>
</protein>
<dbReference type="EMBL" id="CP030280">
    <property type="protein sequence ID" value="AWY97060.1"/>
    <property type="molecule type" value="Genomic_DNA"/>
</dbReference>
<organism evidence="1 2">
    <name type="scientific">Blautia argi</name>
    <dbReference type="NCBI Taxonomy" id="1912897"/>
    <lineage>
        <taxon>Bacteria</taxon>
        <taxon>Bacillati</taxon>
        <taxon>Bacillota</taxon>
        <taxon>Clostridia</taxon>
        <taxon>Lachnospirales</taxon>
        <taxon>Lachnospiraceae</taxon>
        <taxon>Blautia</taxon>
    </lineage>
</organism>
<reference evidence="2" key="1">
    <citation type="submission" date="2018-06" db="EMBL/GenBank/DDBJ databases">
        <title>Description of Blautia argi sp. nov., a new anaerobic isolated from dog feces.</title>
        <authorList>
            <person name="Chang Y.-H."/>
            <person name="Paek J."/>
            <person name="Shin Y."/>
        </authorList>
    </citation>
    <scope>NUCLEOTIDE SEQUENCE [LARGE SCALE GENOMIC DNA]</scope>
    <source>
        <strain evidence="2">KCTC 15426</strain>
    </source>
</reference>
<name>A0A2Z4U7U6_9FIRM</name>
<evidence type="ECO:0000313" key="1">
    <source>
        <dbReference type="EMBL" id="AWY97060.1"/>
    </source>
</evidence>
<evidence type="ECO:0000313" key="2">
    <source>
        <dbReference type="Proteomes" id="UP000250003"/>
    </source>
</evidence>
<gene>
    <name evidence="1" type="ORF">DQQ01_01605</name>
</gene>